<dbReference type="PANTHER" id="PTHR18829:SF0">
    <property type="entry name" value="PROTEIN YAE1 HOMOLOG"/>
    <property type="match status" value="1"/>
</dbReference>
<dbReference type="OMA" id="NHINRGD"/>
<dbReference type="AlphaFoldDB" id="A0A8W8MI87"/>
<name>A0A8W8MI87_MAGGI</name>
<dbReference type="EnsemblMetazoa" id="G32437.1">
    <property type="protein sequence ID" value="G32437.1:cds"/>
    <property type="gene ID" value="G32437"/>
</dbReference>
<dbReference type="InterPro" id="IPR038881">
    <property type="entry name" value="Yae1-like"/>
</dbReference>
<dbReference type="Proteomes" id="UP000005408">
    <property type="component" value="Unassembled WGS sequence"/>
</dbReference>
<reference evidence="1" key="1">
    <citation type="submission" date="2022-08" db="UniProtKB">
        <authorList>
            <consortium name="EnsemblMetazoa"/>
        </authorList>
    </citation>
    <scope>IDENTIFICATION</scope>
    <source>
        <strain evidence="1">05x7-T-G4-1.051#20</strain>
    </source>
</reference>
<keyword evidence="2" id="KW-1185">Reference proteome</keyword>
<evidence type="ECO:0000313" key="1">
    <source>
        <dbReference type="EnsemblMetazoa" id="G32437.4:cds"/>
    </source>
</evidence>
<dbReference type="PANTHER" id="PTHR18829">
    <property type="entry name" value="PROTEIN YAE1 HOMOLOG"/>
    <property type="match status" value="1"/>
</dbReference>
<dbReference type="EnsemblMetazoa" id="G32437.4">
    <property type="protein sequence ID" value="G32437.4:cds"/>
    <property type="gene ID" value="G32437"/>
</dbReference>
<organism evidence="1 2">
    <name type="scientific">Magallana gigas</name>
    <name type="common">Pacific oyster</name>
    <name type="synonym">Crassostrea gigas</name>
    <dbReference type="NCBI Taxonomy" id="29159"/>
    <lineage>
        <taxon>Eukaryota</taxon>
        <taxon>Metazoa</taxon>
        <taxon>Spiralia</taxon>
        <taxon>Lophotrochozoa</taxon>
        <taxon>Mollusca</taxon>
        <taxon>Bivalvia</taxon>
        <taxon>Autobranchia</taxon>
        <taxon>Pteriomorphia</taxon>
        <taxon>Ostreida</taxon>
        <taxon>Ostreoidea</taxon>
        <taxon>Ostreidae</taxon>
        <taxon>Magallana</taxon>
    </lineage>
</organism>
<accession>A0A8W8MI87</accession>
<proteinExistence type="predicted"/>
<protein>
    <submittedName>
        <fullName evidence="1">Uncharacterized protein</fullName>
    </submittedName>
</protein>
<evidence type="ECO:0000313" key="2">
    <source>
        <dbReference type="Proteomes" id="UP000005408"/>
    </source>
</evidence>
<dbReference type="EnsemblMetazoa" id="G32437.2">
    <property type="protein sequence ID" value="G32437.2:cds"/>
    <property type="gene ID" value="G32437"/>
</dbReference>
<dbReference type="OrthoDB" id="6150444at2759"/>
<sequence length="146" mass="16391">MATSKVEDVFDESVSDIGVGSKELEKLKTNLQKEGFRTGLSVGQERELQTGFNEAFSGSVALLKKVSTVRGQICSYLALNHINRGDQTAISEEVQNHLEDLLQKVQDFEHTCLEKELLTAEKIAQLETEVDKKVVEFQSQLHRILK</sequence>